<sequence length="797" mass="90949">MKGDLTRNISGSDSAKLCLTTPQECTTYPPTSRPKEKWTPGLEERKKERPDPLNMEEHIVPEYDNCLNTLKDSMLGGSELEITIDEVVNKSPTNRINWLDVGIGDGKFTSKIIDRLTRKGFEIHLTGIEPIKSSFEKAKSRFPNAIMHNDRLENVRLEGKFDVVHFAQSLHYIEEQIPIIKGIEGKLSEGGILVVTLWSKEDALYRLNKKFFPDSGGITAEEYFDMIRGFHSLGDVSVRYFEGFVDFEGLLKSRHGVLSMLRIISRHHVKARKIGIRIVGLIDDIKTSYGETGDRVNGVITAKKSYDIPNLEEKNEKLLRKKFPSFGENISELQGDEEAKFMCSWEAETRYLCERFENNRNVLEICCAIGGRSIILGESFRVHAIDINPDRIRNAESNTETFGVPGVDFYCGDALDENTYSDITDVDVIFVDTDWRASLDDPIKKQPLNPIEATPNSKDLLNLLRRLYPNTPVIYKVSPFARVAELQSLGYCKIESMFIDGALSAYNVYFGPEYTENSWDKVFIRSECREASEECAVSVGDLPETGLIIDDRWYRYPNIYHKFSSAVDPDFEAMKVVSGFLDKINHPIRNPVDLGAGTGRLTEYLRNMEYSGKLFAVENCNEMVSYLRESALSNDAVILHEDTASFRIKEKSSLMMANFGLSSRNNPNDRLRNIYKNLSDDGLLITIGWNEEFSDELSEAWYGFLSDRSGSFDEWRAEVRKRFESPRGMGLSWFDKIRTRLEFEDMNSALYAMGNLFGRAMAEDIISRQKTSWELGVGITVNTRDEIRRIIEEMEEK</sequence>
<evidence type="ECO:0000313" key="4">
    <source>
        <dbReference type="EMBL" id="VFJ69835.1"/>
    </source>
</evidence>
<dbReference type="EMBL" id="CAADFE010000020">
    <property type="protein sequence ID" value="VFJ69835.1"/>
    <property type="molecule type" value="Genomic_DNA"/>
</dbReference>
<name>A0A450TPH9_9GAMM</name>
<dbReference type="SUPFAM" id="SSF53335">
    <property type="entry name" value="S-adenosyl-L-methionine-dependent methyltransferases"/>
    <property type="match status" value="3"/>
</dbReference>
<evidence type="ECO:0000259" key="3">
    <source>
        <dbReference type="Pfam" id="PF13847"/>
    </source>
</evidence>
<dbReference type="GO" id="GO:0008757">
    <property type="term" value="F:S-adenosylmethionine-dependent methyltransferase activity"/>
    <property type="evidence" value="ECO:0007669"/>
    <property type="project" value="InterPro"/>
</dbReference>
<dbReference type="Pfam" id="PF13847">
    <property type="entry name" value="Methyltransf_31"/>
    <property type="match status" value="2"/>
</dbReference>
<dbReference type="Gene3D" id="3.40.50.150">
    <property type="entry name" value="Vaccinia Virus protein VP39"/>
    <property type="match status" value="3"/>
</dbReference>
<dbReference type="PANTHER" id="PTHR43861:SF1">
    <property type="entry name" value="TRANS-ACONITATE 2-METHYLTRANSFERASE"/>
    <property type="match status" value="1"/>
</dbReference>
<accession>A0A450TPH9</accession>
<protein>
    <submittedName>
        <fullName evidence="4">RNA cap guanine-N2 methyltransferase</fullName>
    </submittedName>
</protein>
<feature type="region of interest" description="Disordered" evidence="1">
    <location>
        <begin position="22"/>
        <end position="50"/>
    </location>
</feature>
<dbReference type="GO" id="GO:0032259">
    <property type="term" value="P:methylation"/>
    <property type="evidence" value="ECO:0007669"/>
    <property type="project" value="UniProtKB-KW"/>
</dbReference>
<feature type="domain" description="Methyltransferase" evidence="3">
    <location>
        <begin position="358"/>
        <end position="441"/>
    </location>
</feature>
<feature type="compositionally biased region" description="Basic and acidic residues" evidence="1">
    <location>
        <begin position="33"/>
        <end position="50"/>
    </location>
</feature>
<dbReference type="InterPro" id="IPR029063">
    <property type="entry name" value="SAM-dependent_MTases_sf"/>
</dbReference>
<dbReference type="PANTHER" id="PTHR43861">
    <property type="entry name" value="TRANS-ACONITATE 2-METHYLTRANSFERASE-RELATED"/>
    <property type="match status" value="1"/>
</dbReference>
<keyword evidence="4" id="KW-0489">Methyltransferase</keyword>
<dbReference type="AlphaFoldDB" id="A0A450TPH9"/>
<dbReference type="Pfam" id="PF08241">
    <property type="entry name" value="Methyltransf_11"/>
    <property type="match status" value="1"/>
</dbReference>
<gene>
    <name evidence="4" type="ORF">BECKFW1821C_GA0114237_102016</name>
</gene>
<evidence type="ECO:0000256" key="1">
    <source>
        <dbReference type="SAM" id="MobiDB-lite"/>
    </source>
</evidence>
<dbReference type="CDD" id="cd02440">
    <property type="entry name" value="AdoMet_MTases"/>
    <property type="match status" value="2"/>
</dbReference>
<reference evidence="4" key="1">
    <citation type="submission" date="2019-02" db="EMBL/GenBank/DDBJ databases">
        <authorList>
            <person name="Gruber-Vodicka R. H."/>
            <person name="Seah K. B. B."/>
        </authorList>
    </citation>
    <scope>NUCLEOTIDE SEQUENCE</scope>
    <source>
        <strain evidence="4">BECK_BZ131</strain>
    </source>
</reference>
<dbReference type="InterPro" id="IPR013216">
    <property type="entry name" value="Methyltransf_11"/>
</dbReference>
<evidence type="ECO:0000259" key="2">
    <source>
        <dbReference type="Pfam" id="PF08241"/>
    </source>
</evidence>
<proteinExistence type="predicted"/>
<feature type="domain" description="Methyltransferase" evidence="3">
    <location>
        <begin position="96"/>
        <end position="204"/>
    </location>
</feature>
<dbReference type="InterPro" id="IPR025714">
    <property type="entry name" value="Methyltranfer_dom"/>
</dbReference>
<organism evidence="4">
    <name type="scientific">Candidatus Kentrum sp. FW</name>
    <dbReference type="NCBI Taxonomy" id="2126338"/>
    <lineage>
        <taxon>Bacteria</taxon>
        <taxon>Pseudomonadati</taxon>
        <taxon>Pseudomonadota</taxon>
        <taxon>Gammaproteobacteria</taxon>
        <taxon>Candidatus Kentrum</taxon>
    </lineage>
</organism>
<keyword evidence="4" id="KW-0808">Transferase</keyword>
<feature type="domain" description="Methyltransferase type 11" evidence="2">
    <location>
        <begin position="592"/>
        <end position="685"/>
    </location>
</feature>